<name>A0A844F4C0_CLOSV</name>
<sequence>MKEKITDLFDDIPVELLDEIEVQKGNGHGRKKGIYIPKWAAVLVIGLLCLFAGTAGYAAIKHPDLFKTYFGSGDGQIEKDLMQEQYHEARNKDYCLRVEDVLTDGDIKYILVSVEALNADSQKALKESETFPVIRITGDSKKGTGSGGGAYEYDQYPDDEKKYFMFEWNSAGSNCTILYADGMPSMPGQDWLDKHGDEILKISFKLHKKKDKAIAVVPYKNQFPDHIGFDRVEIRRMSVRVSGESRKADDSSGSMGGWEYYYPTVTAVLEDGTSVKIMKGNMGYEEAGTDRTHPYAGASGSYSEGRDGKMKIEYMVKFRKALDIDKIDKVMINDTEYDVK</sequence>
<gene>
    <name evidence="2" type="ORF">FYJ37_01795</name>
</gene>
<keyword evidence="1" id="KW-0812">Transmembrane</keyword>
<evidence type="ECO:0000256" key="1">
    <source>
        <dbReference type="SAM" id="Phobius"/>
    </source>
</evidence>
<reference evidence="2 3" key="1">
    <citation type="submission" date="2019-08" db="EMBL/GenBank/DDBJ databases">
        <title>In-depth cultivation of the pig gut microbiome towards novel bacterial diversity and tailored functional studies.</title>
        <authorList>
            <person name="Wylensek D."/>
            <person name="Hitch T.C.A."/>
            <person name="Clavel T."/>
        </authorList>
    </citation>
    <scope>NUCLEOTIDE SEQUENCE [LARGE SCALE GENOMIC DNA]</scope>
    <source>
        <strain evidence="2 3">BL-389-WT-3D</strain>
    </source>
</reference>
<dbReference type="RefSeq" id="WP_154322627.1">
    <property type="nucleotide sequence ID" value="NZ_CP045695.1"/>
</dbReference>
<comment type="caution">
    <text evidence="2">The sequence shown here is derived from an EMBL/GenBank/DDBJ whole genome shotgun (WGS) entry which is preliminary data.</text>
</comment>
<accession>A0A844F4C0</accession>
<dbReference type="Proteomes" id="UP000462363">
    <property type="component" value="Unassembled WGS sequence"/>
</dbReference>
<keyword evidence="1" id="KW-1133">Transmembrane helix</keyword>
<dbReference type="EMBL" id="VUMB01000003">
    <property type="protein sequence ID" value="MSS39116.1"/>
    <property type="molecule type" value="Genomic_DNA"/>
</dbReference>
<dbReference type="AlphaFoldDB" id="A0A844F4C0"/>
<proteinExistence type="predicted"/>
<keyword evidence="1" id="KW-0472">Membrane</keyword>
<evidence type="ECO:0000313" key="3">
    <source>
        <dbReference type="Proteomes" id="UP000462363"/>
    </source>
</evidence>
<protein>
    <submittedName>
        <fullName evidence="2">DUF4179 domain-containing protein</fullName>
    </submittedName>
</protein>
<feature type="transmembrane region" description="Helical" evidence="1">
    <location>
        <begin position="39"/>
        <end position="60"/>
    </location>
</feature>
<evidence type="ECO:0000313" key="2">
    <source>
        <dbReference type="EMBL" id="MSS39116.1"/>
    </source>
</evidence>
<organism evidence="2 3">
    <name type="scientific">Clostridium scindens (strain JCM 10418 / VPI 12708)</name>
    <dbReference type="NCBI Taxonomy" id="29347"/>
    <lineage>
        <taxon>Bacteria</taxon>
        <taxon>Bacillati</taxon>
        <taxon>Bacillota</taxon>
        <taxon>Clostridia</taxon>
        <taxon>Lachnospirales</taxon>
        <taxon>Lachnospiraceae</taxon>
    </lineage>
</organism>